<sequence length="123" mass="13802">MSHTSHEGISGYYIPNDTLLSPENENTTPDYTTLSANLSEVLSDRAPIHVGPSSLSCPASGCSKTFKGDKSDEYLLKHLKRPRNFKSSGYSEAVWHAHHREEYRRHVSTPRINPNSISSTPRY</sequence>
<accession>A0A3N4JTL8</accession>
<feature type="compositionally biased region" description="Polar residues" evidence="1">
    <location>
        <begin position="18"/>
        <end position="28"/>
    </location>
</feature>
<proteinExistence type="predicted"/>
<name>A0A3N4JTL8_9PEZI</name>
<dbReference type="EMBL" id="ML120380">
    <property type="protein sequence ID" value="RPB00369.1"/>
    <property type="molecule type" value="Genomic_DNA"/>
</dbReference>
<keyword evidence="3" id="KW-1185">Reference proteome</keyword>
<dbReference type="Proteomes" id="UP000276215">
    <property type="component" value="Unassembled WGS sequence"/>
</dbReference>
<dbReference type="AlphaFoldDB" id="A0A3N4JTL8"/>
<evidence type="ECO:0008006" key="4">
    <source>
        <dbReference type="Google" id="ProtNLM"/>
    </source>
</evidence>
<reference evidence="2 3" key="1">
    <citation type="journal article" date="2018" name="Nat. Ecol. Evol.">
        <title>Pezizomycetes genomes reveal the molecular basis of ectomycorrhizal truffle lifestyle.</title>
        <authorList>
            <person name="Murat C."/>
            <person name="Payen T."/>
            <person name="Noel B."/>
            <person name="Kuo A."/>
            <person name="Morin E."/>
            <person name="Chen J."/>
            <person name="Kohler A."/>
            <person name="Krizsan K."/>
            <person name="Balestrini R."/>
            <person name="Da Silva C."/>
            <person name="Montanini B."/>
            <person name="Hainaut M."/>
            <person name="Levati E."/>
            <person name="Barry K.W."/>
            <person name="Belfiori B."/>
            <person name="Cichocki N."/>
            <person name="Clum A."/>
            <person name="Dockter R.B."/>
            <person name="Fauchery L."/>
            <person name="Guy J."/>
            <person name="Iotti M."/>
            <person name="Le Tacon F."/>
            <person name="Lindquist E.A."/>
            <person name="Lipzen A."/>
            <person name="Malagnac F."/>
            <person name="Mello A."/>
            <person name="Molinier V."/>
            <person name="Miyauchi S."/>
            <person name="Poulain J."/>
            <person name="Riccioni C."/>
            <person name="Rubini A."/>
            <person name="Sitrit Y."/>
            <person name="Splivallo R."/>
            <person name="Traeger S."/>
            <person name="Wang M."/>
            <person name="Zifcakova L."/>
            <person name="Wipf D."/>
            <person name="Zambonelli A."/>
            <person name="Paolocci F."/>
            <person name="Nowrousian M."/>
            <person name="Ottonello S."/>
            <person name="Baldrian P."/>
            <person name="Spatafora J.W."/>
            <person name="Henrissat B."/>
            <person name="Nagy L.G."/>
            <person name="Aury J.M."/>
            <person name="Wincker P."/>
            <person name="Grigoriev I.V."/>
            <person name="Bonfante P."/>
            <person name="Martin F.M."/>
        </authorList>
    </citation>
    <scope>NUCLEOTIDE SEQUENCE [LARGE SCALE GENOMIC DNA]</scope>
    <source>
        <strain evidence="2 3">120613-1</strain>
    </source>
</reference>
<evidence type="ECO:0000313" key="3">
    <source>
        <dbReference type="Proteomes" id="UP000276215"/>
    </source>
</evidence>
<gene>
    <name evidence="2" type="ORF">L873DRAFT_1805146</name>
</gene>
<protein>
    <recommendedName>
        <fullName evidence="4">C2H2-type domain-containing protein</fullName>
    </recommendedName>
</protein>
<feature type="region of interest" description="Disordered" evidence="1">
    <location>
        <begin position="1"/>
        <end position="28"/>
    </location>
</feature>
<evidence type="ECO:0000313" key="2">
    <source>
        <dbReference type="EMBL" id="RPB00369.1"/>
    </source>
</evidence>
<evidence type="ECO:0000256" key="1">
    <source>
        <dbReference type="SAM" id="MobiDB-lite"/>
    </source>
</evidence>
<feature type="region of interest" description="Disordered" evidence="1">
    <location>
        <begin position="103"/>
        <end position="123"/>
    </location>
</feature>
<feature type="compositionally biased region" description="Polar residues" evidence="1">
    <location>
        <begin position="110"/>
        <end position="123"/>
    </location>
</feature>
<organism evidence="2 3">
    <name type="scientific">Choiromyces venosus 120613-1</name>
    <dbReference type="NCBI Taxonomy" id="1336337"/>
    <lineage>
        <taxon>Eukaryota</taxon>
        <taxon>Fungi</taxon>
        <taxon>Dikarya</taxon>
        <taxon>Ascomycota</taxon>
        <taxon>Pezizomycotina</taxon>
        <taxon>Pezizomycetes</taxon>
        <taxon>Pezizales</taxon>
        <taxon>Tuberaceae</taxon>
        <taxon>Choiromyces</taxon>
    </lineage>
</organism>